<name>A0A401GIX8_9APHY</name>
<comment type="caution">
    <text evidence="1">The sequence shown here is derived from an EMBL/GenBank/DDBJ whole genome shotgun (WGS) entry which is preliminary data.</text>
</comment>
<dbReference type="GO" id="GO:0009306">
    <property type="term" value="P:protein secretion"/>
    <property type="evidence" value="ECO:0007669"/>
    <property type="project" value="InterPro"/>
</dbReference>
<accession>A0A401GIX8</accession>
<dbReference type="OrthoDB" id="2155101at2759"/>
<evidence type="ECO:0000313" key="1">
    <source>
        <dbReference type="EMBL" id="GBE82164.1"/>
    </source>
</evidence>
<dbReference type="RefSeq" id="XP_027613077.1">
    <property type="nucleotide sequence ID" value="XM_027757276.1"/>
</dbReference>
<organism evidence="1 2">
    <name type="scientific">Sparassis crispa</name>
    <dbReference type="NCBI Taxonomy" id="139825"/>
    <lineage>
        <taxon>Eukaryota</taxon>
        <taxon>Fungi</taxon>
        <taxon>Dikarya</taxon>
        <taxon>Basidiomycota</taxon>
        <taxon>Agaricomycotina</taxon>
        <taxon>Agaricomycetes</taxon>
        <taxon>Polyporales</taxon>
        <taxon>Sparassidaceae</taxon>
        <taxon>Sparassis</taxon>
    </lineage>
</organism>
<dbReference type="STRING" id="139825.A0A401GIX8"/>
<dbReference type="Proteomes" id="UP000287166">
    <property type="component" value="Unassembled WGS sequence"/>
</dbReference>
<gene>
    <name evidence="1" type="ORF">SCP_0405440</name>
</gene>
<dbReference type="GeneID" id="38779081"/>
<evidence type="ECO:0000313" key="2">
    <source>
        <dbReference type="Proteomes" id="UP000287166"/>
    </source>
</evidence>
<dbReference type="Pfam" id="PF11654">
    <property type="entry name" value="NCE101"/>
    <property type="match status" value="1"/>
</dbReference>
<dbReference type="InterPro" id="IPR024242">
    <property type="entry name" value="NCE101"/>
</dbReference>
<proteinExistence type="predicted"/>
<protein>
    <submittedName>
        <fullName evidence="1">Uncharacterized protein</fullName>
    </submittedName>
</protein>
<dbReference type="EMBL" id="BFAD01000004">
    <property type="protein sequence ID" value="GBE82164.1"/>
    <property type="molecule type" value="Genomic_DNA"/>
</dbReference>
<keyword evidence="2" id="KW-1185">Reference proteome</keyword>
<dbReference type="PANTHER" id="PTHR28011:SF1">
    <property type="entry name" value="NON-CLASSICAL EXPORT PROTEIN 1"/>
    <property type="match status" value="1"/>
</dbReference>
<dbReference type="PANTHER" id="PTHR28011">
    <property type="entry name" value="NON-CLASSICAL EXPORT PROTEIN 1"/>
    <property type="match status" value="1"/>
</dbReference>
<dbReference type="InParanoid" id="A0A401GIX8"/>
<sequence>MPSPTFLSSPVASFSVSHSRNTLFATVGVKAWSISPLTRVAIHKLCMAPALLSRTLDPFLGVFTGVFAYYLHETNPRSAVPRDDRLVELMKWKWSKRKREREMHLANDDDTVLTAVSANLEKE</sequence>
<reference evidence="1 2" key="1">
    <citation type="journal article" date="2018" name="Sci. Rep.">
        <title>Genome sequence of the cauliflower mushroom Sparassis crispa (Hanabiratake) and its association with beneficial usage.</title>
        <authorList>
            <person name="Kiyama R."/>
            <person name="Furutani Y."/>
            <person name="Kawaguchi K."/>
            <person name="Nakanishi T."/>
        </authorList>
    </citation>
    <scope>NUCLEOTIDE SEQUENCE [LARGE SCALE GENOMIC DNA]</scope>
</reference>
<dbReference type="AlphaFoldDB" id="A0A401GIX8"/>